<accession>X1HBR6</accession>
<protein>
    <submittedName>
        <fullName evidence="1">Uncharacterized protein</fullName>
    </submittedName>
</protein>
<gene>
    <name evidence="1" type="ORF">S03H2_26486</name>
</gene>
<dbReference type="AlphaFoldDB" id="X1HBR6"/>
<reference evidence="1" key="1">
    <citation type="journal article" date="2014" name="Front. Microbiol.">
        <title>High frequency of phylogenetically diverse reductive dehalogenase-homologous genes in deep subseafloor sedimentary metagenomes.</title>
        <authorList>
            <person name="Kawai M."/>
            <person name="Futagami T."/>
            <person name="Toyoda A."/>
            <person name="Takaki Y."/>
            <person name="Nishi S."/>
            <person name="Hori S."/>
            <person name="Arai W."/>
            <person name="Tsubouchi T."/>
            <person name="Morono Y."/>
            <person name="Uchiyama I."/>
            <person name="Ito T."/>
            <person name="Fujiyama A."/>
            <person name="Inagaki F."/>
            <person name="Takami H."/>
        </authorList>
    </citation>
    <scope>NUCLEOTIDE SEQUENCE</scope>
    <source>
        <strain evidence="1">Expedition CK06-06</strain>
    </source>
</reference>
<proteinExistence type="predicted"/>
<sequence>GATFTAAYVAMLAELTGHSAYSVFLSAADDLNILEFDVTYASIDPFNKALGIYLIGKASVALEFAGSPYSIALASWSTANIAEFTADLQAA</sequence>
<dbReference type="EMBL" id="BARU01015383">
    <property type="protein sequence ID" value="GAH51299.1"/>
    <property type="molecule type" value="Genomic_DNA"/>
</dbReference>
<evidence type="ECO:0000313" key="1">
    <source>
        <dbReference type="EMBL" id="GAH51299.1"/>
    </source>
</evidence>
<organism evidence="1">
    <name type="scientific">marine sediment metagenome</name>
    <dbReference type="NCBI Taxonomy" id="412755"/>
    <lineage>
        <taxon>unclassified sequences</taxon>
        <taxon>metagenomes</taxon>
        <taxon>ecological metagenomes</taxon>
    </lineage>
</organism>
<feature type="non-terminal residue" evidence="1">
    <location>
        <position position="1"/>
    </location>
</feature>
<name>X1HBR6_9ZZZZ</name>
<comment type="caution">
    <text evidence="1">The sequence shown here is derived from an EMBL/GenBank/DDBJ whole genome shotgun (WGS) entry which is preliminary data.</text>
</comment>